<dbReference type="GO" id="GO:0016020">
    <property type="term" value="C:membrane"/>
    <property type="evidence" value="ECO:0007669"/>
    <property type="project" value="UniProtKB-SubCell"/>
</dbReference>
<proteinExistence type="predicted"/>
<evidence type="ECO:0000313" key="8">
    <source>
        <dbReference type="Proteomes" id="UP000807025"/>
    </source>
</evidence>
<keyword evidence="8" id="KW-1185">Reference proteome</keyword>
<comment type="subcellular location">
    <subcellularLocation>
        <location evidence="1">Membrane</location>
        <topology evidence="1">Multi-pass membrane protein</topology>
    </subcellularLocation>
</comment>
<keyword evidence="2" id="KW-0813">Transport</keyword>
<dbReference type="Gene3D" id="1.20.1250.20">
    <property type="entry name" value="MFS general substrate transporter like domains"/>
    <property type="match status" value="1"/>
</dbReference>
<evidence type="ECO:0000256" key="6">
    <source>
        <dbReference type="SAM" id="Phobius"/>
    </source>
</evidence>
<dbReference type="SUPFAM" id="SSF103473">
    <property type="entry name" value="MFS general substrate transporter"/>
    <property type="match status" value="1"/>
</dbReference>
<dbReference type="PANTHER" id="PTHR43791:SF6">
    <property type="entry name" value="TRANSPORTER, PUTATIVE (AFU_ORTHOLOGUE AFUA_1G16690)-RELATED"/>
    <property type="match status" value="1"/>
</dbReference>
<keyword evidence="3 6" id="KW-0812">Transmembrane</keyword>
<feature type="transmembrane region" description="Helical" evidence="6">
    <location>
        <begin position="60"/>
        <end position="82"/>
    </location>
</feature>
<accession>A0A9P5ZYG4</accession>
<evidence type="ECO:0000313" key="7">
    <source>
        <dbReference type="EMBL" id="KAF9496340.1"/>
    </source>
</evidence>
<dbReference type="InterPro" id="IPR036259">
    <property type="entry name" value="MFS_trans_sf"/>
</dbReference>
<dbReference type="Proteomes" id="UP000807025">
    <property type="component" value="Unassembled WGS sequence"/>
</dbReference>
<feature type="transmembrane region" description="Helical" evidence="6">
    <location>
        <begin position="21"/>
        <end position="40"/>
    </location>
</feature>
<dbReference type="AlphaFoldDB" id="A0A9P5ZYG4"/>
<gene>
    <name evidence="7" type="ORF">BDN71DRAFT_1446327</name>
</gene>
<organism evidence="7 8">
    <name type="scientific">Pleurotus eryngii</name>
    <name type="common">Boletus of the steppes</name>
    <dbReference type="NCBI Taxonomy" id="5323"/>
    <lineage>
        <taxon>Eukaryota</taxon>
        <taxon>Fungi</taxon>
        <taxon>Dikarya</taxon>
        <taxon>Basidiomycota</taxon>
        <taxon>Agaricomycotina</taxon>
        <taxon>Agaricomycetes</taxon>
        <taxon>Agaricomycetidae</taxon>
        <taxon>Agaricales</taxon>
        <taxon>Pleurotineae</taxon>
        <taxon>Pleurotaceae</taxon>
        <taxon>Pleurotus</taxon>
    </lineage>
</organism>
<evidence type="ECO:0000256" key="2">
    <source>
        <dbReference type="ARBA" id="ARBA00022448"/>
    </source>
</evidence>
<keyword evidence="4 6" id="KW-1133">Transmembrane helix</keyword>
<evidence type="ECO:0000256" key="3">
    <source>
        <dbReference type="ARBA" id="ARBA00022692"/>
    </source>
</evidence>
<protein>
    <submittedName>
        <fullName evidence="7">Uncharacterized protein</fullName>
    </submittedName>
</protein>
<evidence type="ECO:0000256" key="1">
    <source>
        <dbReference type="ARBA" id="ARBA00004141"/>
    </source>
</evidence>
<dbReference type="EMBL" id="MU154553">
    <property type="protein sequence ID" value="KAF9496340.1"/>
    <property type="molecule type" value="Genomic_DNA"/>
</dbReference>
<dbReference type="GO" id="GO:0022857">
    <property type="term" value="F:transmembrane transporter activity"/>
    <property type="evidence" value="ECO:0007669"/>
    <property type="project" value="TreeGrafter"/>
</dbReference>
<reference evidence="7" key="1">
    <citation type="submission" date="2020-11" db="EMBL/GenBank/DDBJ databases">
        <authorList>
            <consortium name="DOE Joint Genome Institute"/>
            <person name="Ahrendt S."/>
            <person name="Riley R."/>
            <person name="Andreopoulos W."/>
            <person name="Labutti K."/>
            <person name="Pangilinan J."/>
            <person name="Ruiz-Duenas F.J."/>
            <person name="Barrasa J.M."/>
            <person name="Sanchez-Garcia M."/>
            <person name="Camarero S."/>
            <person name="Miyauchi S."/>
            <person name="Serrano A."/>
            <person name="Linde D."/>
            <person name="Babiker R."/>
            <person name="Drula E."/>
            <person name="Ayuso-Fernandez I."/>
            <person name="Pacheco R."/>
            <person name="Padilla G."/>
            <person name="Ferreira P."/>
            <person name="Barriuso J."/>
            <person name="Kellner H."/>
            <person name="Castanera R."/>
            <person name="Alfaro M."/>
            <person name="Ramirez L."/>
            <person name="Pisabarro A.G."/>
            <person name="Kuo A."/>
            <person name="Tritt A."/>
            <person name="Lipzen A."/>
            <person name="He G."/>
            <person name="Yan M."/>
            <person name="Ng V."/>
            <person name="Cullen D."/>
            <person name="Martin F."/>
            <person name="Rosso M.-N."/>
            <person name="Henrissat B."/>
            <person name="Hibbett D."/>
            <person name="Martinez A.T."/>
            <person name="Grigoriev I.V."/>
        </authorList>
    </citation>
    <scope>NUCLEOTIDE SEQUENCE</scope>
    <source>
        <strain evidence="7">ATCC 90797</strain>
    </source>
</reference>
<comment type="caution">
    <text evidence="7">The sequence shown here is derived from an EMBL/GenBank/DDBJ whole genome shotgun (WGS) entry which is preliminary data.</text>
</comment>
<sequence length="90" mass="9908">MLAGNSAARLRGFEDELRLSSTQNSTLLSILFVGYILMQIPSNMLMNYLGMPSTYLPCCAIARGLITVLSEAAFVPGALFLLSRRYKRST</sequence>
<dbReference type="OrthoDB" id="2985014at2759"/>
<dbReference type="PANTHER" id="PTHR43791">
    <property type="entry name" value="PERMEASE-RELATED"/>
    <property type="match status" value="1"/>
</dbReference>
<evidence type="ECO:0000256" key="5">
    <source>
        <dbReference type="ARBA" id="ARBA00023136"/>
    </source>
</evidence>
<evidence type="ECO:0000256" key="4">
    <source>
        <dbReference type="ARBA" id="ARBA00022989"/>
    </source>
</evidence>
<name>A0A9P5ZYG4_PLEER</name>
<keyword evidence="5 6" id="KW-0472">Membrane</keyword>